<organism evidence="11 12">
    <name type="scientific">Lyophyllum shimeji</name>
    <name type="common">Hon-shimeji</name>
    <name type="synonym">Tricholoma shimeji</name>
    <dbReference type="NCBI Taxonomy" id="47721"/>
    <lineage>
        <taxon>Eukaryota</taxon>
        <taxon>Fungi</taxon>
        <taxon>Dikarya</taxon>
        <taxon>Basidiomycota</taxon>
        <taxon>Agaricomycotina</taxon>
        <taxon>Agaricomycetes</taxon>
        <taxon>Agaricomycetidae</taxon>
        <taxon>Agaricales</taxon>
        <taxon>Tricholomatineae</taxon>
        <taxon>Lyophyllaceae</taxon>
        <taxon>Lyophyllum</taxon>
    </lineage>
</organism>
<comment type="pathway">
    <text evidence="2">Secondary metabolite biosynthesis.</text>
</comment>
<dbReference type="InterPro" id="IPR001128">
    <property type="entry name" value="Cyt_P450"/>
</dbReference>
<dbReference type="PANTHER" id="PTHR46300:SF1">
    <property type="entry name" value="P450, PUTATIVE (EUROFUNG)-RELATED"/>
    <property type="match status" value="1"/>
</dbReference>
<dbReference type="PANTHER" id="PTHR46300">
    <property type="entry name" value="P450, PUTATIVE (EUROFUNG)-RELATED-RELATED"/>
    <property type="match status" value="1"/>
</dbReference>
<evidence type="ECO:0000256" key="6">
    <source>
        <dbReference type="ARBA" id="ARBA00023002"/>
    </source>
</evidence>
<dbReference type="GO" id="GO:0005506">
    <property type="term" value="F:iron ion binding"/>
    <property type="evidence" value="ECO:0007669"/>
    <property type="project" value="InterPro"/>
</dbReference>
<reference evidence="11" key="1">
    <citation type="submission" date="2022-07" db="EMBL/GenBank/DDBJ databases">
        <title>The genome of Lyophyllum shimeji provides insight into the initial evolution of ectomycorrhizal fungal genome.</title>
        <authorList>
            <person name="Kobayashi Y."/>
            <person name="Shibata T."/>
            <person name="Hirakawa H."/>
            <person name="Shigenobu S."/>
            <person name="Nishiyama T."/>
            <person name="Yamada A."/>
            <person name="Hasebe M."/>
            <person name="Kawaguchi M."/>
        </authorList>
    </citation>
    <scope>NUCLEOTIDE SEQUENCE</scope>
    <source>
        <strain evidence="11">AT787</strain>
    </source>
</reference>
<keyword evidence="8 10" id="KW-0503">Monooxygenase</keyword>
<comment type="caution">
    <text evidence="11">The sequence shown here is derived from an EMBL/GenBank/DDBJ whole genome shotgun (WGS) entry which is preliminary data.</text>
</comment>
<dbReference type="CDD" id="cd11065">
    <property type="entry name" value="CYP64-like"/>
    <property type="match status" value="1"/>
</dbReference>
<dbReference type="Proteomes" id="UP001063166">
    <property type="component" value="Unassembled WGS sequence"/>
</dbReference>
<evidence type="ECO:0000256" key="9">
    <source>
        <dbReference type="PIRSR" id="PIRSR602401-1"/>
    </source>
</evidence>
<comment type="cofactor">
    <cofactor evidence="1 9">
        <name>heme</name>
        <dbReference type="ChEBI" id="CHEBI:30413"/>
    </cofactor>
</comment>
<dbReference type="GO" id="GO:0016705">
    <property type="term" value="F:oxidoreductase activity, acting on paired donors, with incorporation or reduction of molecular oxygen"/>
    <property type="evidence" value="ECO:0007669"/>
    <property type="project" value="InterPro"/>
</dbReference>
<dbReference type="InterPro" id="IPR050364">
    <property type="entry name" value="Cytochrome_P450_fung"/>
</dbReference>
<gene>
    <name evidence="11" type="ORF">LshimejAT787_1200550</name>
</gene>
<accession>A0A9P3PVV3</accession>
<dbReference type="Pfam" id="PF00067">
    <property type="entry name" value="p450"/>
    <property type="match status" value="1"/>
</dbReference>
<dbReference type="PRINTS" id="PR00463">
    <property type="entry name" value="EP450I"/>
</dbReference>
<dbReference type="AlphaFoldDB" id="A0A9P3PVV3"/>
<evidence type="ECO:0000256" key="5">
    <source>
        <dbReference type="ARBA" id="ARBA00022723"/>
    </source>
</evidence>
<dbReference type="Gene3D" id="1.10.630.10">
    <property type="entry name" value="Cytochrome P450"/>
    <property type="match status" value="1"/>
</dbReference>
<dbReference type="PROSITE" id="PS00086">
    <property type="entry name" value="CYTOCHROME_P450"/>
    <property type="match status" value="1"/>
</dbReference>
<keyword evidence="7 9" id="KW-0408">Iron</keyword>
<dbReference type="InterPro" id="IPR002401">
    <property type="entry name" value="Cyt_P450_E_grp-I"/>
</dbReference>
<comment type="similarity">
    <text evidence="3 10">Belongs to the cytochrome P450 family.</text>
</comment>
<protein>
    <submittedName>
        <fullName evidence="11">Cytochrome p450</fullName>
    </submittedName>
</protein>
<dbReference type="InterPro" id="IPR017972">
    <property type="entry name" value="Cyt_P450_CS"/>
</dbReference>
<keyword evidence="12" id="KW-1185">Reference proteome</keyword>
<evidence type="ECO:0000313" key="12">
    <source>
        <dbReference type="Proteomes" id="UP001063166"/>
    </source>
</evidence>
<name>A0A9P3PVV3_LYOSH</name>
<evidence type="ECO:0000256" key="4">
    <source>
        <dbReference type="ARBA" id="ARBA00022617"/>
    </source>
</evidence>
<keyword evidence="6 10" id="KW-0560">Oxidoreductase</keyword>
<evidence type="ECO:0000256" key="7">
    <source>
        <dbReference type="ARBA" id="ARBA00023004"/>
    </source>
</evidence>
<feature type="binding site" description="axial binding residue" evidence="9">
    <location>
        <position position="436"/>
    </location>
    <ligand>
        <name>heme</name>
        <dbReference type="ChEBI" id="CHEBI:30413"/>
    </ligand>
    <ligandPart>
        <name>Fe</name>
        <dbReference type="ChEBI" id="CHEBI:18248"/>
    </ligandPart>
</feature>
<evidence type="ECO:0000313" key="11">
    <source>
        <dbReference type="EMBL" id="GLB42606.1"/>
    </source>
</evidence>
<evidence type="ECO:0000256" key="8">
    <source>
        <dbReference type="ARBA" id="ARBA00023033"/>
    </source>
</evidence>
<keyword evidence="5 9" id="KW-0479">Metal-binding</keyword>
<dbReference type="InterPro" id="IPR036396">
    <property type="entry name" value="Cyt_P450_sf"/>
</dbReference>
<dbReference type="OrthoDB" id="2789670at2759"/>
<keyword evidence="4 9" id="KW-0349">Heme</keyword>
<dbReference type="GO" id="GO:0020037">
    <property type="term" value="F:heme binding"/>
    <property type="evidence" value="ECO:0007669"/>
    <property type="project" value="InterPro"/>
</dbReference>
<evidence type="ECO:0000256" key="2">
    <source>
        <dbReference type="ARBA" id="ARBA00005179"/>
    </source>
</evidence>
<sequence>MQSVVDILTQPRTIAALVLCATVLGVVYRRFTRHSLPLPPGPPCDSWIFGHNLPKSFAYRTFEEWAKTYGPVFALRQGVTTVIVINRQQPAIEIMEHEGSALVDRPVSISAGETLSGGMRTLLTPAGERFKKMRKALHAHLAPKIVQSYIPILTHSAKEHILDLIDKPDLHLDHAKRYAASVVMALAYGKTSVKHDDPDLAAINRCLHRLGLAVRPGAWKVDVFPFLRYVPGYLDELKEGHKEELNLFRRSLAHVKGQMERNEPASDSFAKYLLERQSELGLSDDEIAYLAGSLFGAGTDTSASAISIAVLAATRYPAAAKRVQNELDRVVGRSRPPTHRDVCEELNELRAFVLETFRWRPVSAGGFAHKATRDILWNGYVIPKGATVIGNHWAIGRDPALFPDPETFDPQRWLRTDGTIREDLKSFQFGFGRRVCPGQHLALASVLLNTALILWTFTLREDPKHPIDELAFNESANTHPLPFKVIFEPRAVPTREAIKEMMEDYEHL</sequence>
<evidence type="ECO:0000256" key="3">
    <source>
        <dbReference type="ARBA" id="ARBA00010617"/>
    </source>
</evidence>
<dbReference type="GO" id="GO:0004497">
    <property type="term" value="F:monooxygenase activity"/>
    <property type="evidence" value="ECO:0007669"/>
    <property type="project" value="UniProtKB-KW"/>
</dbReference>
<dbReference type="EMBL" id="BRPK01000012">
    <property type="protein sequence ID" value="GLB42606.1"/>
    <property type="molecule type" value="Genomic_DNA"/>
</dbReference>
<dbReference type="SUPFAM" id="SSF48264">
    <property type="entry name" value="Cytochrome P450"/>
    <property type="match status" value="1"/>
</dbReference>
<evidence type="ECO:0000256" key="10">
    <source>
        <dbReference type="RuleBase" id="RU000461"/>
    </source>
</evidence>
<dbReference type="PRINTS" id="PR00385">
    <property type="entry name" value="P450"/>
</dbReference>
<proteinExistence type="inferred from homology"/>
<evidence type="ECO:0000256" key="1">
    <source>
        <dbReference type="ARBA" id="ARBA00001971"/>
    </source>
</evidence>